<comment type="caution">
    <text evidence="2">The sequence shown here is derived from an EMBL/GenBank/DDBJ whole genome shotgun (WGS) entry which is preliminary data.</text>
</comment>
<accession>A0A7J7IL99</accession>
<gene>
    <name evidence="2" type="ORF">F1559_003852</name>
</gene>
<dbReference type="InterPro" id="IPR052583">
    <property type="entry name" value="ATP-helicase/E3_Ub-Ligase"/>
</dbReference>
<reference evidence="2 3" key="1">
    <citation type="journal article" date="2020" name="J. Phycol.">
        <title>Comparative genome analysis reveals Cyanidiococcus gen. nov., a new extremophilic red algal genus sister to Cyanidioschyzon (Cyanidioschyzonaceae, Rhodophyta).</title>
        <authorList>
            <person name="Liu S.-L."/>
            <person name="Chiang Y.-R."/>
            <person name="Yoon H.S."/>
            <person name="Fu H.-Y."/>
        </authorList>
    </citation>
    <scope>NUCLEOTIDE SEQUENCE [LARGE SCALE GENOMIC DNA]</scope>
    <source>
        <strain evidence="2 3">THAL066</strain>
    </source>
</reference>
<dbReference type="InterPro" id="IPR027417">
    <property type="entry name" value="P-loop_NTPase"/>
</dbReference>
<dbReference type="PANTHER" id="PTHR45865">
    <property type="entry name" value="E3 UBIQUITIN-PROTEIN LIGASE SHPRH FAMILY MEMBER"/>
    <property type="match status" value="1"/>
</dbReference>
<dbReference type="Proteomes" id="UP000530660">
    <property type="component" value="Unassembled WGS sequence"/>
</dbReference>
<name>A0A7J7IL99_9RHOD</name>
<evidence type="ECO:0000313" key="3">
    <source>
        <dbReference type="Proteomes" id="UP000530660"/>
    </source>
</evidence>
<keyword evidence="3" id="KW-1185">Reference proteome</keyword>
<dbReference type="PANTHER" id="PTHR45865:SF1">
    <property type="entry name" value="E3 UBIQUITIN-PROTEIN LIGASE SHPRH"/>
    <property type="match status" value="1"/>
</dbReference>
<protein>
    <recommendedName>
        <fullName evidence="1">SNF2 N-terminal domain-containing protein</fullName>
    </recommendedName>
</protein>
<dbReference type="AlphaFoldDB" id="A0A7J7IL99"/>
<organism evidence="2 3">
    <name type="scientific">Cyanidiococcus yangmingshanensis</name>
    <dbReference type="NCBI Taxonomy" id="2690220"/>
    <lineage>
        <taxon>Eukaryota</taxon>
        <taxon>Rhodophyta</taxon>
        <taxon>Bangiophyceae</taxon>
        <taxon>Cyanidiales</taxon>
        <taxon>Cyanidiaceae</taxon>
        <taxon>Cyanidiococcus</taxon>
    </lineage>
</organism>
<sequence>MEEFPAAPSEHLVKDREKSMICRNAKLWIFAMDIQSYKNNKEKDSSSRELEEEHNLNEFTHVRIENCLIAFTESVGRRISILQRHFKLKICDFARIAIKDQHLYLVLLSFHPQEGSQIHTSSVQVRREQHILLESLQWLARHVLMRSTLDLFDTSLHWIPSCGIYPCKACDAKKRSDRRTLEIFRLMQIVESLPSKLQALSRNELAEERRLEEIYMARKPPRDSLQALPRQILLQVFHHTDSPTIWSLDQTATWFRYLTRSLVPELRVDLFKHQRVALQWMLSRERHRANLQRSSALLPTWTNPLISPVTGDLYFDWMCNRLVKEQSTCFDVRGGLFCDEPGLGKTVTSLALIIRTRGTTPACPVRTASIEHLGETDADLAAFFTIIAGRFLCEIENRARLKSRREHWSKFADLVTAFHEDITHRDNFTRNSVSTTSCIDSREIWRLVTQWMQDHRMLLSEIVGCKTLDALGTAFRDLALTQNPFTSETNEAATLRAEAHQRSELRLRFFVVSKKSLHCPGGFIRLVADGIPAASAAASRLIAGDSAGITKRPTMQRSEIGGIESAVTPGEVIPTSSSRRPIRACRTTVQYSSLSCQYRQDRLRSASRECV</sequence>
<dbReference type="InterPro" id="IPR000330">
    <property type="entry name" value="SNF2_N"/>
</dbReference>
<dbReference type="Pfam" id="PF00176">
    <property type="entry name" value="SNF2-rel_dom"/>
    <property type="match status" value="1"/>
</dbReference>
<dbReference type="EMBL" id="VWRR01000008">
    <property type="protein sequence ID" value="KAF6003081.1"/>
    <property type="molecule type" value="Genomic_DNA"/>
</dbReference>
<proteinExistence type="predicted"/>
<feature type="domain" description="SNF2 N-terminal" evidence="1">
    <location>
        <begin position="273"/>
        <end position="354"/>
    </location>
</feature>
<evidence type="ECO:0000313" key="2">
    <source>
        <dbReference type="EMBL" id="KAF6003081.1"/>
    </source>
</evidence>
<dbReference type="GO" id="GO:0005524">
    <property type="term" value="F:ATP binding"/>
    <property type="evidence" value="ECO:0007669"/>
    <property type="project" value="InterPro"/>
</dbReference>
<evidence type="ECO:0000259" key="1">
    <source>
        <dbReference type="Pfam" id="PF00176"/>
    </source>
</evidence>
<dbReference type="OrthoDB" id="448448at2759"/>
<dbReference type="SUPFAM" id="SSF52540">
    <property type="entry name" value="P-loop containing nucleoside triphosphate hydrolases"/>
    <property type="match status" value="1"/>
</dbReference>